<sequence>AGRSARGIGCGPEGRGRSAGEGPPPLMCLCTGALHQESQRLANEIGSHSAPVLPREPHQCSLCAAFPLSGALDLVHRNRSAPESPVWRLLSRGSAVGGRDCCGNGPFACLPPSPHPLTASVGTPNRLENDTLGKGFHDFS</sequence>
<protein>
    <submittedName>
        <fullName evidence="2">Uncharacterized protein</fullName>
    </submittedName>
</protein>
<evidence type="ECO:0000313" key="2">
    <source>
        <dbReference type="EMBL" id="JAC73232.1"/>
    </source>
</evidence>
<feature type="compositionally biased region" description="Gly residues" evidence="1">
    <location>
        <begin position="8"/>
        <end position="19"/>
    </location>
</feature>
<gene>
    <name evidence="2" type="ORF">TSPGSL018_29400</name>
</gene>
<name>A0A061RJX2_9CHLO</name>
<feature type="non-terminal residue" evidence="2">
    <location>
        <position position="140"/>
    </location>
</feature>
<feature type="region of interest" description="Disordered" evidence="1">
    <location>
        <begin position="120"/>
        <end position="140"/>
    </location>
</feature>
<feature type="region of interest" description="Disordered" evidence="1">
    <location>
        <begin position="1"/>
        <end position="21"/>
    </location>
</feature>
<organism evidence="2">
    <name type="scientific">Tetraselmis sp. GSL018</name>
    <dbReference type="NCBI Taxonomy" id="582737"/>
    <lineage>
        <taxon>Eukaryota</taxon>
        <taxon>Viridiplantae</taxon>
        <taxon>Chlorophyta</taxon>
        <taxon>core chlorophytes</taxon>
        <taxon>Chlorodendrophyceae</taxon>
        <taxon>Chlorodendrales</taxon>
        <taxon>Chlorodendraceae</taxon>
        <taxon>Tetraselmis</taxon>
    </lineage>
</organism>
<dbReference type="AlphaFoldDB" id="A0A061RJX2"/>
<proteinExistence type="predicted"/>
<evidence type="ECO:0000256" key="1">
    <source>
        <dbReference type="SAM" id="MobiDB-lite"/>
    </source>
</evidence>
<dbReference type="EMBL" id="GBEZ01012679">
    <property type="protein sequence ID" value="JAC73232.1"/>
    <property type="molecule type" value="Transcribed_RNA"/>
</dbReference>
<accession>A0A061RJX2</accession>
<feature type="non-terminal residue" evidence="2">
    <location>
        <position position="1"/>
    </location>
</feature>
<feature type="compositionally biased region" description="Basic and acidic residues" evidence="1">
    <location>
        <begin position="127"/>
        <end position="140"/>
    </location>
</feature>
<reference evidence="2" key="1">
    <citation type="submission" date="2014-05" db="EMBL/GenBank/DDBJ databases">
        <title>The transcriptome of the halophilic microalga Tetraselmis sp. GSL018 isolated from the Great Salt Lake, Utah.</title>
        <authorList>
            <person name="Jinkerson R.E."/>
            <person name="D'Adamo S."/>
            <person name="Posewitz M.C."/>
        </authorList>
    </citation>
    <scope>NUCLEOTIDE SEQUENCE</scope>
    <source>
        <strain evidence="2">GSL018</strain>
    </source>
</reference>